<proteinExistence type="predicted"/>
<evidence type="ECO:0000313" key="2">
    <source>
        <dbReference type="EMBL" id="PWZ40382.1"/>
    </source>
</evidence>
<dbReference type="Pfam" id="PF01593">
    <property type="entry name" value="Amino_oxidase"/>
    <property type="match status" value="1"/>
</dbReference>
<protein>
    <recommendedName>
        <fullName evidence="1">Amine oxidase domain-containing protein</fullName>
    </recommendedName>
</protein>
<dbReference type="EMBL" id="NCVQ01000003">
    <property type="protein sequence ID" value="PWZ40382.1"/>
    <property type="molecule type" value="Genomic_DNA"/>
</dbReference>
<dbReference type="GO" id="GO:0050660">
    <property type="term" value="F:flavin adenine dinucleotide binding"/>
    <property type="evidence" value="ECO:0007669"/>
    <property type="project" value="UniProtKB-ARBA"/>
</dbReference>
<dbReference type="InterPro" id="IPR002937">
    <property type="entry name" value="Amino_oxidase"/>
</dbReference>
<dbReference type="ExpressionAtlas" id="A0A3L6FZN0">
    <property type="expression patterns" value="baseline and differential"/>
</dbReference>
<reference evidence="2 3" key="1">
    <citation type="journal article" date="2018" name="Nat. Genet.">
        <title>Extensive intraspecific gene order and gene structural variations between Mo17 and other maize genomes.</title>
        <authorList>
            <person name="Sun S."/>
            <person name="Zhou Y."/>
            <person name="Chen J."/>
            <person name="Shi J."/>
            <person name="Zhao H."/>
            <person name="Zhao H."/>
            <person name="Song W."/>
            <person name="Zhang M."/>
            <person name="Cui Y."/>
            <person name="Dong X."/>
            <person name="Liu H."/>
            <person name="Ma X."/>
            <person name="Jiao Y."/>
            <person name="Wang B."/>
            <person name="Wei X."/>
            <person name="Stein J.C."/>
            <person name="Glaubitz J.C."/>
            <person name="Lu F."/>
            <person name="Yu G."/>
            <person name="Liang C."/>
            <person name="Fengler K."/>
            <person name="Li B."/>
            <person name="Rafalski A."/>
            <person name="Schnable P.S."/>
            <person name="Ware D.H."/>
            <person name="Buckler E.S."/>
            <person name="Lai J."/>
        </authorList>
    </citation>
    <scope>NUCLEOTIDE SEQUENCE [LARGE SCALE GENOMIC DNA]</scope>
    <source>
        <strain evidence="3">cv. Missouri 17</strain>
        <tissue evidence="2">Seedling</tissue>
    </source>
</reference>
<dbReference type="AlphaFoldDB" id="A0A3L6FZN0"/>
<name>A0A3L6FZN0_MAIZE</name>
<organism evidence="2 3">
    <name type="scientific">Zea mays</name>
    <name type="common">Maize</name>
    <dbReference type="NCBI Taxonomy" id="4577"/>
    <lineage>
        <taxon>Eukaryota</taxon>
        <taxon>Viridiplantae</taxon>
        <taxon>Streptophyta</taxon>
        <taxon>Embryophyta</taxon>
        <taxon>Tracheophyta</taxon>
        <taxon>Spermatophyta</taxon>
        <taxon>Magnoliopsida</taxon>
        <taxon>Liliopsida</taxon>
        <taxon>Poales</taxon>
        <taxon>Poaceae</taxon>
        <taxon>PACMAD clade</taxon>
        <taxon>Panicoideae</taxon>
        <taxon>Andropogonodae</taxon>
        <taxon>Andropogoneae</taxon>
        <taxon>Tripsacinae</taxon>
        <taxon>Zea</taxon>
    </lineage>
</organism>
<evidence type="ECO:0000259" key="1">
    <source>
        <dbReference type="Pfam" id="PF01593"/>
    </source>
</evidence>
<dbReference type="Gene3D" id="3.90.660.10">
    <property type="match status" value="1"/>
</dbReference>
<comment type="caution">
    <text evidence="2">The sequence shown here is derived from an EMBL/GenBank/DDBJ whole genome shotgun (WGS) entry which is preliminary data.</text>
</comment>
<evidence type="ECO:0000313" key="3">
    <source>
        <dbReference type="Proteomes" id="UP000251960"/>
    </source>
</evidence>
<feature type="domain" description="Amine oxidase" evidence="1">
    <location>
        <begin position="95"/>
        <end position="144"/>
    </location>
</feature>
<sequence>MDTGCLSSMNITGASQARSFAGQLPPQRCFASSHYTSFAVKKLVSRNKGRRSHRRHPALQVVCKDFPRPPLESTINYLEAGQLSSFFRNSERPRLAGLSTAEYLADAGHKPILLEARDVLGGKVAAWKDEDGDWYETGLHIFCKLQFWSLRFSSSYLMFLIISFRKSTVKMMVSTHINKLFRHTITQTSKALFPCIMALFFLMAQDFLSRTIFKYLCKVIIVKRNFVNLQ</sequence>
<dbReference type="GO" id="GO:0016491">
    <property type="term" value="F:oxidoreductase activity"/>
    <property type="evidence" value="ECO:0007669"/>
    <property type="project" value="InterPro"/>
</dbReference>
<gene>
    <name evidence="2" type="ORF">Zm00014a_025764</name>
</gene>
<dbReference type="SUPFAM" id="SSF51905">
    <property type="entry name" value="FAD/NAD(P)-binding domain"/>
    <property type="match status" value="1"/>
</dbReference>
<dbReference type="Gene3D" id="3.50.50.60">
    <property type="entry name" value="FAD/NAD(P)-binding domain"/>
    <property type="match status" value="1"/>
</dbReference>
<dbReference type="InterPro" id="IPR036188">
    <property type="entry name" value="FAD/NAD-bd_sf"/>
</dbReference>
<accession>A0A3L6FZN0</accession>
<dbReference type="Proteomes" id="UP000251960">
    <property type="component" value="Chromosome 2"/>
</dbReference>